<evidence type="ECO:0000256" key="2">
    <source>
        <dbReference type="ARBA" id="ARBA00003535"/>
    </source>
</evidence>
<evidence type="ECO:0000256" key="3">
    <source>
        <dbReference type="ARBA" id="ARBA00009881"/>
    </source>
</evidence>
<gene>
    <name evidence="13" type="ORF">CF651_18430</name>
</gene>
<reference evidence="13 14" key="1">
    <citation type="submission" date="2017-07" db="EMBL/GenBank/DDBJ databases">
        <title>Genome sequencing and assembly of Paenibacillus rigui.</title>
        <authorList>
            <person name="Mayilraj S."/>
        </authorList>
    </citation>
    <scope>NUCLEOTIDE SEQUENCE [LARGE SCALE GENOMIC DNA]</scope>
    <source>
        <strain evidence="13 14">JCM 16352</strain>
    </source>
</reference>
<evidence type="ECO:0000256" key="10">
    <source>
        <dbReference type="ARBA" id="ARBA00023033"/>
    </source>
</evidence>
<dbReference type="GO" id="GO:0009636">
    <property type="term" value="P:response to toxic substance"/>
    <property type="evidence" value="ECO:0007669"/>
    <property type="project" value="UniProtKB-KW"/>
</dbReference>
<keyword evidence="8" id="KW-0547">Nucleotide-binding</keyword>
<keyword evidence="5" id="KW-0216">Detoxification</keyword>
<evidence type="ECO:0000256" key="12">
    <source>
        <dbReference type="ARBA" id="ARBA00049401"/>
    </source>
</evidence>
<dbReference type="AlphaFoldDB" id="A0A229UND1"/>
<dbReference type="OrthoDB" id="9778912at2"/>
<evidence type="ECO:0000256" key="7">
    <source>
        <dbReference type="ARBA" id="ARBA00022643"/>
    </source>
</evidence>
<keyword evidence="14" id="KW-1185">Reference proteome</keyword>
<comment type="cofactor">
    <cofactor evidence="1">
        <name>FMN</name>
        <dbReference type="ChEBI" id="CHEBI:58210"/>
    </cofactor>
</comment>
<organism evidence="13 14">
    <name type="scientific">Paenibacillus rigui</name>
    <dbReference type="NCBI Taxonomy" id="554312"/>
    <lineage>
        <taxon>Bacteria</taxon>
        <taxon>Bacillati</taxon>
        <taxon>Bacillota</taxon>
        <taxon>Bacilli</taxon>
        <taxon>Bacillales</taxon>
        <taxon>Paenibacillaceae</taxon>
        <taxon>Paenibacillus</taxon>
    </lineage>
</organism>
<dbReference type="Gene3D" id="3.20.20.70">
    <property type="entry name" value="Aldolase class I"/>
    <property type="match status" value="1"/>
</dbReference>
<dbReference type="PANTHER" id="PTHR42747">
    <property type="entry name" value="NITRONATE MONOOXYGENASE-RELATED"/>
    <property type="match status" value="1"/>
</dbReference>
<comment type="catalytic activity">
    <reaction evidence="12">
        <text>3 propionate 3-nitronate + 3 O2 + H2O = 3 3-oxopropanoate + 2 nitrate + nitrite + H2O2 + 3 H(+)</text>
        <dbReference type="Rhea" id="RHEA:57332"/>
        <dbReference type="ChEBI" id="CHEBI:15377"/>
        <dbReference type="ChEBI" id="CHEBI:15378"/>
        <dbReference type="ChEBI" id="CHEBI:15379"/>
        <dbReference type="ChEBI" id="CHEBI:16240"/>
        <dbReference type="ChEBI" id="CHEBI:16301"/>
        <dbReference type="ChEBI" id="CHEBI:17632"/>
        <dbReference type="ChEBI" id="CHEBI:33190"/>
        <dbReference type="ChEBI" id="CHEBI:136067"/>
    </reaction>
</comment>
<dbReference type="GO" id="GO:0018580">
    <property type="term" value="F:nitronate monooxygenase activity"/>
    <property type="evidence" value="ECO:0007669"/>
    <property type="project" value="InterPro"/>
</dbReference>
<dbReference type="InterPro" id="IPR013785">
    <property type="entry name" value="Aldolase_TIM"/>
</dbReference>
<evidence type="ECO:0000256" key="6">
    <source>
        <dbReference type="ARBA" id="ARBA00022630"/>
    </source>
</evidence>
<name>A0A229UND1_9BACL</name>
<sequence length="358" mass="38021">MPIHLQTQLCELFRIRYPIFLAGMAGGPSTPELVAAVSNAGGLGTLGAAYMEPKAIGEAIDAIRRLTDAPFAVNLFVYTASDNNERILEVQTGLNELRDELGIPHAGFEPVRTPNRFEEQLAVLFDKNVPVISTAFGLLSAAALREARHAGIRTVAMVTTVREALLAEQAGCDAIVAQGTEAGGHRGTFDVSEQPMGANVGTFALVPQIVDSVKLPVLAAGGIMDGRGLVAALALGAQGVQLGTRFLTAAESGAHPAYQQALLAGTEESTVLTRAFSGRPARGIANRFIRRWDAGGIEPLPFPTQNTLTRDIRNAAASQSQSDYMSLWSGQGARLLRSGQTSQQIIEEIIHQANHLLH</sequence>
<dbReference type="Pfam" id="PF03060">
    <property type="entry name" value="NMO"/>
    <property type="match status" value="1"/>
</dbReference>
<evidence type="ECO:0000313" key="14">
    <source>
        <dbReference type="Proteomes" id="UP000215509"/>
    </source>
</evidence>
<evidence type="ECO:0000256" key="8">
    <source>
        <dbReference type="ARBA" id="ARBA00022741"/>
    </source>
</evidence>
<evidence type="ECO:0000256" key="4">
    <source>
        <dbReference type="ARBA" id="ARBA00013457"/>
    </source>
</evidence>
<comment type="similarity">
    <text evidence="3">Belongs to the nitronate monooxygenase family. NMO class I subfamily.</text>
</comment>
<dbReference type="SUPFAM" id="SSF51412">
    <property type="entry name" value="Inosine monophosphate dehydrogenase (IMPDH)"/>
    <property type="match status" value="1"/>
</dbReference>
<dbReference type="PANTHER" id="PTHR42747:SF3">
    <property type="entry name" value="NITRONATE MONOOXYGENASE-RELATED"/>
    <property type="match status" value="1"/>
</dbReference>
<dbReference type="InterPro" id="IPR004136">
    <property type="entry name" value="NMO"/>
</dbReference>
<keyword evidence="10 13" id="KW-0503">Monooxygenase</keyword>
<comment type="caution">
    <text evidence="13">The sequence shown here is derived from an EMBL/GenBank/DDBJ whole genome shotgun (WGS) entry which is preliminary data.</text>
</comment>
<evidence type="ECO:0000313" key="13">
    <source>
        <dbReference type="EMBL" id="OXM84882.1"/>
    </source>
</evidence>
<dbReference type="EMBL" id="NMQW01000025">
    <property type="protein sequence ID" value="OXM84882.1"/>
    <property type="molecule type" value="Genomic_DNA"/>
</dbReference>
<dbReference type="CDD" id="cd04730">
    <property type="entry name" value="NPD_like"/>
    <property type="match status" value="1"/>
</dbReference>
<dbReference type="GO" id="GO:0000166">
    <property type="term" value="F:nucleotide binding"/>
    <property type="evidence" value="ECO:0007669"/>
    <property type="project" value="UniProtKB-KW"/>
</dbReference>
<evidence type="ECO:0000256" key="9">
    <source>
        <dbReference type="ARBA" id="ARBA00023002"/>
    </source>
</evidence>
<protein>
    <recommendedName>
        <fullName evidence="4">Probable nitronate monooxygenase</fullName>
    </recommendedName>
    <alternativeName>
        <fullName evidence="11">Propionate 3-nitronate monooxygenase</fullName>
    </alternativeName>
</protein>
<keyword evidence="6" id="KW-0285">Flavoprotein</keyword>
<dbReference type="FunFam" id="3.20.20.70:FF:000154">
    <property type="entry name" value="Probable nitronate monooxygenase"/>
    <property type="match status" value="1"/>
</dbReference>
<dbReference type="RefSeq" id="WP_094016330.1">
    <property type="nucleotide sequence ID" value="NZ_NMQW01000025.1"/>
</dbReference>
<keyword evidence="9" id="KW-0560">Oxidoreductase</keyword>
<keyword evidence="7" id="KW-0288">FMN</keyword>
<accession>A0A229UND1</accession>
<evidence type="ECO:0000256" key="1">
    <source>
        <dbReference type="ARBA" id="ARBA00001917"/>
    </source>
</evidence>
<comment type="function">
    <text evidence="2">Nitronate monooxygenase that uses molecular oxygen to catalyze the oxidative denitrification of alkyl nitronates. Acts on propionate 3-nitronate (P3N), the presumed physiological substrate. Probably functions in the detoxification of P3N, a metabolic poison produced by plants and fungi as a defense mechanism.</text>
</comment>
<proteinExistence type="inferred from homology"/>
<dbReference type="Proteomes" id="UP000215509">
    <property type="component" value="Unassembled WGS sequence"/>
</dbReference>
<evidence type="ECO:0000256" key="5">
    <source>
        <dbReference type="ARBA" id="ARBA00022575"/>
    </source>
</evidence>
<evidence type="ECO:0000256" key="11">
    <source>
        <dbReference type="ARBA" id="ARBA00031155"/>
    </source>
</evidence>